<dbReference type="GO" id="GO:0005524">
    <property type="term" value="F:ATP binding"/>
    <property type="evidence" value="ECO:0007669"/>
    <property type="project" value="InterPro"/>
</dbReference>
<proteinExistence type="predicted"/>
<protein>
    <recommendedName>
        <fullName evidence="1">Protein kinase domain-containing protein</fullName>
    </recommendedName>
</protein>
<dbReference type="Gene3D" id="3.30.200.20">
    <property type="entry name" value="Phosphorylase Kinase, domain 1"/>
    <property type="match status" value="1"/>
</dbReference>
<dbReference type="AlphaFoldDB" id="A0A3P6P2N9"/>
<feature type="domain" description="Protein kinase" evidence="1">
    <location>
        <begin position="1"/>
        <end position="108"/>
    </location>
</feature>
<dbReference type="EMBL" id="UYRR01015131">
    <property type="protein sequence ID" value="VDK27707.1"/>
    <property type="molecule type" value="Genomic_DNA"/>
</dbReference>
<dbReference type="InterPro" id="IPR000719">
    <property type="entry name" value="Prot_kinase_dom"/>
</dbReference>
<dbReference type="PROSITE" id="PS50011">
    <property type="entry name" value="PROTEIN_KINASE_DOM"/>
    <property type="match status" value="1"/>
</dbReference>
<sequence length="108" mass="12531">MRRISGAFGEVKLVVDSRNLNIAVAMKCIDLANHPDVIDAVRKEALLQRMLRGHRNIIQYIGMRVESDDEFQIFLEYADGGELFDQIGSFIIYRLQCFCTNCMDELRW</sequence>
<evidence type="ECO:0000313" key="2">
    <source>
        <dbReference type="EMBL" id="VDK27707.1"/>
    </source>
</evidence>
<evidence type="ECO:0000313" key="3">
    <source>
        <dbReference type="Proteomes" id="UP000267096"/>
    </source>
</evidence>
<accession>A0A3P6P2N9</accession>
<dbReference type="SUPFAM" id="SSF56112">
    <property type="entry name" value="Protein kinase-like (PK-like)"/>
    <property type="match status" value="1"/>
</dbReference>
<keyword evidence="3" id="KW-1185">Reference proteome</keyword>
<gene>
    <name evidence="2" type="ORF">ASIM_LOCUS6748</name>
</gene>
<dbReference type="Proteomes" id="UP000267096">
    <property type="component" value="Unassembled WGS sequence"/>
</dbReference>
<dbReference type="OrthoDB" id="5792598at2759"/>
<evidence type="ECO:0000259" key="1">
    <source>
        <dbReference type="PROSITE" id="PS50011"/>
    </source>
</evidence>
<dbReference type="Pfam" id="PF00069">
    <property type="entry name" value="Pkinase"/>
    <property type="match status" value="1"/>
</dbReference>
<dbReference type="InterPro" id="IPR011009">
    <property type="entry name" value="Kinase-like_dom_sf"/>
</dbReference>
<organism evidence="2 3">
    <name type="scientific">Anisakis simplex</name>
    <name type="common">Herring worm</name>
    <dbReference type="NCBI Taxonomy" id="6269"/>
    <lineage>
        <taxon>Eukaryota</taxon>
        <taxon>Metazoa</taxon>
        <taxon>Ecdysozoa</taxon>
        <taxon>Nematoda</taxon>
        <taxon>Chromadorea</taxon>
        <taxon>Rhabditida</taxon>
        <taxon>Spirurina</taxon>
        <taxon>Ascaridomorpha</taxon>
        <taxon>Ascaridoidea</taxon>
        <taxon>Anisakidae</taxon>
        <taxon>Anisakis</taxon>
        <taxon>Anisakis simplex complex</taxon>
    </lineage>
</organism>
<reference evidence="2 3" key="1">
    <citation type="submission" date="2018-11" db="EMBL/GenBank/DDBJ databases">
        <authorList>
            <consortium name="Pathogen Informatics"/>
        </authorList>
    </citation>
    <scope>NUCLEOTIDE SEQUENCE [LARGE SCALE GENOMIC DNA]</scope>
</reference>
<name>A0A3P6P2N9_ANISI</name>
<dbReference type="GO" id="GO:0004672">
    <property type="term" value="F:protein kinase activity"/>
    <property type="evidence" value="ECO:0007669"/>
    <property type="project" value="InterPro"/>
</dbReference>